<dbReference type="Proteomes" id="UP000050640">
    <property type="component" value="Unplaced"/>
</dbReference>
<comment type="similarity">
    <text evidence="1">Belongs to the tubulin family.</text>
</comment>
<dbReference type="InterPro" id="IPR008280">
    <property type="entry name" value="Tub_FtsZ_C"/>
</dbReference>
<keyword evidence="3" id="KW-0547">Nucleotide-binding</keyword>
<keyword evidence="4" id="KW-0342">GTP-binding</keyword>
<keyword evidence="2" id="KW-0493">Microtubule</keyword>
<dbReference type="SMART" id="SM00864">
    <property type="entry name" value="Tubulin"/>
    <property type="match status" value="1"/>
</dbReference>
<organism evidence="6 7">
    <name type="scientific">Elaeophora elaphi</name>
    <dbReference type="NCBI Taxonomy" id="1147741"/>
    <lineage>
        <taxon>Eukaryota</taxon>
        <taxon>Metazoa</taxon>
        <taxon>Ecdysozoa</taxon>
        <taxon>Nematoda</taxon>
        <taxon>Chromadorea</taxon>
        <taxon>Rhabditida</taxon>
        <taxon>Spirurina</taxon>
        <taxon>Spiruromorpha</taxon>
        <taxon>Filarioidea</taxon>
        <taxon>Onchocercidae</taxon>
        <taxon>Elaeophora</taxon>
    </lineage>
</organism>
<dbReference type="Gene3D" id="3.40.50.1440">
    <property type="entry name" value="Tubulin/FtsZ, GTPase domain"/>
    <property type="match status" value="2"/>
</dbReference>
<feature type="domain" description="Tubulin/FtsZ GTPase" evidence="5">
    <location>
        <begin position="42"/>
        <end position="167"/>
    </location>
</feature>
<dbReference type="SUPFAM" id="SSF55307">
    <property type="entry name" value="Tubulin C-terminal domain-like"/>
    <property type="match status" value="1"/>
</dbReference>
<dbReference type="STRING" id="1147741.A0A0R3RMR9"/>
<evidence type="ECO:0000256" key="1">
    <source>
        <dbReference type="ARBA" id="ARBA00009636"/>
    </source>
</evidence>
<sequence length="277" mass="31388">MLNKLGYELGMLCGNYFAWNMDGIQPDGIVPVEVKEYSGVSFSAFFYKTYAGDYALQAILTDLELSAVDQVRTGPYQKLFHPEQMITGKENAANNYTCGHYTVGRGIIDVILDRIGRTLNCSFIVDNEAIHDICCRNLDKERSSYLNLNHLIAQVVSSITAALRFDELKSIYANINELLLYYLRCDLRDGKYMAAYGSVLYRSDILPKDVNAVIAKIKTKHTIQFADWCPTGFKIGINYQPPTVVPGDDTVKVQRVVCWPIQQLLQKLEKDWIKCLI</sequence>
<dbReference type="Gene3D" id="3.30.1330.20">
    <property type="entry name" value="Tubulin/FtsZ, C-terminal domain"/>
    <property type="match status" value="1"/>
</dbReference>
<dbReference type="AlphaFoldDB" id="A0A0R3RMR9"/>
<dbReference type="InterPro" id="IPR037103">
    <property type="entry name" value="Tubulin/FtsZ-like_C"/>
</dbReference>
<evidence type="ECO:0000256" key="4">
    <source>
        <dbReference type="ARBA" id="ARBA00023134"/>
    </source>
</evidence>
<proteinExistence type="inferred from homology"/>
<dbReference type="InterPro" id="IPR003008">
    <property type="entry name" value="Tubulin_FtsZ_GTPase"/>
</dbReference>
<evidence type="ECO:0000256" key="2">
    <source>
        <dbReference type="ARBA" id="ARBA00022701"/>
    </source>
</evidence>
<dbReference type="InterPro" id="IPR000217">
    <property type="entry name" value="Tubulin"/>
</dbReference>
<protein>
    <submittedName>
        <fullName evidence="7">Tubulin domain-containing protein</fullName>
    </submittedName>
</protein>
<reference evidence="7" key="1">
    <citation type="submission" date="2017-02" db="UniProtKB">
        <authorList>
            <consortium name="WormBaseParasite"/>
        </authorList>
    </citation>
    <scope>IDENTIFICATION</scope>
</reference>
<evidence type="ECO:0000256" key="3">
    <source>
        <dbReference type="ARBA" id="ARBA00022741"/>
    </source>
</evidence>
<dbReference type="Pfam" id="PF03953">
    <property type="entry name" value="Tubulin_C"/>
    <property type="match status" value="1"/>
</dbReference>
<dbReference type="Pfam" id="PF00091">
    <property type="entry name" value="Tubulin"/>
    <property type="match status" value="1"/>
</dbReference>
<dbReference type="SUPFAM" id="SSF52490">
    <property type="entry name" value="Tubulin nucleotide-binding domain-like"/>
    <property type="match status" value="1"/>
</dbReference>
<dbReference type="InterPro" id="IPR036525">
    <property type="entry name" value="Tubulin/FtsZ_GTPase_sf"/>
</dbReference>
<dbReference type="WBParaSite" id="EEL_0000277901-mRNA-1">
    <property type="protein sequence ID" value="EEL_0000277901-mRNA-1"/>
    <property type="gene ID" value="EEL_0000277901"/>
</dbReference>
<dbReference type="GO" id="GO:0007017">
    <property type="term" value="P:microtubule-based process"/>
    <property type="evidence" value="ECO:0007669"/>
    <property type="project" value="InterPro"/>
</dbReference>
<name>A0A0R3RMR9_9BILA</name>
<dbReference type="PRINTS" id="PR01161">
    <property type="entry name" value="TUBULIN"/>
</dbReference>
<dbReference type="GO" id="GO:0005874">
    <property type="term" value="C:microtubule"/>
    <property type="evidence" value="ECO:0007669"/>
    <property type="project" value="UniProtKB-KW"/>
</dbReference>
<dbReference type="GO" id="GO:0005525">
    <property type="term" value="F:GTP binding"/>
    <property type="evidence" value="ECO:0007669"/>
    <property type="project" value="UniProtKB-KW"/>
</dbReference>
<dbReference type="PANTHER" id="PTHR11588">
    <property type="entry name" value="TUBULIN"/>
    <property type="match status" value="1"/>
</dbReference>
<evidence type="ECO:0000313" key="6">
    <source>
        <dbReference type="Proteomes" id="UP000050640"/>
    </source>
</evidence>
<dbReference type="InterPro" id="IPR018316">
    <property type="entry name" value="Tubulin/FtsZ_2-layer-sand-dom"/>
</dbReference>
<accession>A0A0R3RMR9</accession>
<evidence type="ECO:0000313" key="7">
    <source>
        <dbReference type="WBParaSite" id="EEL_0000277901-mRNA-1"/>
    </source>
</evidence>
<evidence type="ECO:0000259" key="5">
    <source>
        <dbReference type="SMART" id="SM00864"/>
    </source>
</evidence>
<keyword evidence="6" id="KW-1185">Reference proteome</keyword>